<dbReference type="Gene3D" id="2.40.30.170">
    <property type="match status" value="1"/>
</dbReference>
<comment type="caution">
    <text evidence="4">The sequence shown here is derived from an EMBL/GenBank/DDBJ whole genome shotgun (WGS) entry which is preliminary data.</text>
</comment>
<reference evidence="4" key="1">
    <citation type="submission" date="2023-07" db="EMBL/GenBank/DDBJ databases">
        <title>Two novel species in the genus Flavivirga.</title>
        <authorList>
            <person name="Kwon K."/>
        </authorList>
    </citation>
    <scope>NUCLEOTIDE SEQUENCE</scope>
    <source>
        <strain evidence="4">KACC 14157</strain>
    </source>
</reference>
<feature type="domain" description="CusB-like beta-barrel" evidence="2">
    <location>
        <begin position="206"/>
        <end position="279"/>
    </location>
</feature>
<evidence type="ECO:0000313" key="5">
    <source>
        <dbReference type="Proteomes" id="UP001176891"/>
    </source>
</evidence>
<dbReference type="InterPro" id="IPR058627">
    <property type="entry name" value="MdtA-like_C"/>
</dbReference>
<dbReference type="Gene3D" id="1.10.287.470">
    <property type="entry name" value="Helix hairpin bin"/>
    <property type="match status" value="1"/>
</dbReference>
<dbReference type="PANTHER" id="PTHR30469">
    <property type="entry name" value="MULTIDRUG RESISTANCE PROTEIN MDTA"/>
    <property type="match status" value="1"/>
</dbReference>
<dbReference type="Proteomes" id="UP001176891">
    <property type="component" value="Unassembled WGS sequence"/>
</dbReference>
<keyword evidence="5" id="KW-1185">Reference proteome</keyword>
<sequence>MKKLFQIISLIVLVLCQLSCSDKEKTTQRKPKLVKYKQIGFNNQNANSSYSGITQQELVISLSFRNSGTITKFNIQLGQKVRKGELLATLDNVSARLAYEQAVTQKNAAKSNFNTAKLALERARKLYEKSGASLSDFEQAKNAFQTAKENYEASKRTVAIQQDQINYGYIYAPQDGVIAAVNAEINENIAAGQSVATLNAGKGMEIKVGVPENVINTIKEGDVTDVFLVSLKDQKFTGKVIEVAPALSQESATYTVRVVLENVTDTVKSGMAADVYFRNSEKGKIASMLIVPPQAVGEDYNGNYVFLIQEKDSVLIVKKHPITVGNLMQNGFEVQSGVRKGDRIAVAGLHTLLDGQVIRLK</sequence>
<dbReference type="EMBL" id="JAUOEM010000003">
    <property type="protein sequence ID" value="MDO5987599.1"/>
    <property type="molecule type" value="Genomic_DNA"/>
</dbReference>
<accession>A0ABT8X0Z5</accession>
<evidence type="ECO:0000256" key="1">
    <source>
        <dbReference type="ARBA" id="ARBA00009477"/>
    </source>
</evidence>
<dbReference type="Pfam" id="PF25967">
    <property type="entry name" value="RND-MFP_C"/>
    <property type="match status" value="1"/>
</dbReference>
<protein>
    <submittedName>
        <fullName evidence="4">Efflux RND transporter periplasmic adaptor subunit</fullName>
    </submittedName>
</protein>
<comment type="similarity">
    <text evidence="1">Belongs to the membrane fusion protein (MFP) (TC 8.A.1) family.</text>
</comment>
<evidence type="ECO:0000313" key="4">
    <source>
        <dbReference type="EMBL" id="MDO5987599.1"/>
    </source>
</evidence>
<dbReference type="InterPro" id="IPR006143">
    <property type="entry name" value="RND_pump_MFP"/>
</dbReference>
<dbReference type="SUPFAM" id="SSF111369">
    <property type="entry name" value="HlyD-like secretion proteins"/>
    <property type="match status" value="1"/>
</dbReference>
<dbReference type="Pfam" id="PF25954">
    <property type="entry name" value="Beta-barrel_RND_2"/>
    <property type="match status" value="1"/>
</dbReference>
<dbReference type="InterPro" id="IPR058792">
    <property type="entry name" value="Beta-barrel_RND_2"/>
</dbReference>
<evidence type="ECO:0000259" key="2">
    <source>
        <dbReference type="Pfam" id="PF25954"/>
    </source>
</evidence>
<gene>
    <name evidence="4" type="ORF">Q4Q39_09335</name>
</gene>
<name>A0ABT8X0Z5_9FLAO</name>
<feature type="domain" description="Multidrug resistance protein MdtA-like C-terminal permuted SH3" evidence="3">
    <location>
        <begin position="289"/>
        <end position="350"/>
    </location>
</feature>
<proteinExistence type="inferred from homology"/>
<dbReference type="Gene3D" id="2.40.50.100">
    <property type="match status" value="1"/>
</dbReference>
<dbReference type="NCBIfam" id="TIGR01730">
    <property type="entry name" value="RND_mfp"/>
    <property type="match status" value="1"/>
</dbReference>
<organism evidence="4 5">
    <name type="scientific">Flavivirga amylovorans</name>
    <dbReference type="NCBI Taxonomy" id="870486"/>
    <lineage>
        <taxon>Bacteria</taxon>
        <taxon>Pseudomonadati</taxon>
        <taxon>Bacteroidota</taxon>
        <taxon>Flavobacteriia</taxon>
        <taxon>Flavobacteriales</taxon>
        <taxon>Flavobacteriaceae</taxon>
        <taxon>Flavivirga</taxon>
    </lineage>
</organism>
<evidence type="ECO:0000259" key="3">
    <source>
        <dbReference type="Pfam" id="PF25967"/>
    </source>
</evidence>
<dbReference type="Gene3D" id="2.40.420.20">
    <property type="match status" value="1"/>
</dbReference>
<dbReference type="RefSeq" id="WP_303282162.1">
    <property type="nucleotide sequence ID" value="NZ_BAABCZ010000010.1"/>
</dbReference>